<dbReference type="PANTHER" id="PTHR28608">
    <property type="entry name" value="INTEGRATOR COMPLEX SUBUNIT 2"/>
    <property type="match status" value="1"/>
</dbReference>
<accession>A0A8X6P7J5</accession>
<proteinExistence type="predicted"/>
<dbReference type="GO" id="GO:0034472">
    <property type="term" value="P:snRNA 3'-end processing"/>
    <property type="evidence" value="ECO:0007669"/>
    <property type="project" value="TreeGrafter"/>
</dbReference>
<reference evidence="1" key="1">
    <citation type="submission" date="2020-08" db="EMBL/GenBank/DDBJ databases">
        <title>Multicomponent nature underlies the extraordinary mechanical properties of spider dragline silk.</title>
        <authorList>
            <person name="Kono N."/>
            <person name="Nakamura H."/>
            <person name="Mori M."/>
            <person name="Yoshida Y."/>
            <person name="Ohtoshi R."/>
            <person name="Malay A.D."/>
            <person name="Moran D.A.P."/>
            <person name="Tomita M."/>
            <person name="Numata K."/>
            <person name="Arakawa K."/>
        </authorList>
    </citation>
    <scope>NUCLEOTIDE SEQUENCE</scope>
</reference>
<dbReference type="InterPro" id="IPR029321">
    <property type="entry name" value="INTS2"/>
</dbReference>
<name>A0A8X6P7J5_NEPPI</name>
<evidence type="ECO:0000313" key="1">
    <source>
        <dbReference type="EMBL" id="GFT54787.1"/>
    </source>
</evidence>
<evidence type="ECO:0000313" key="2">
    <source>
        <dbReference type="Proteomes" id="UP000887013"/>
    </source>
</evidence>
<dbReference type="OrthoDB" id="70899at2759"/>
<organism evidence="1 2">
    <name type="scientific">Nephila pilipes</name>
    <name type="common">Giant wood spider</name>
    <name type="synonym">Nephila maculata</name>
    <dbReference type="NCBI Taxonomy" id="299642"/>
    <lineage>
        <taxon>Eukaryota</taxon>
        <taxon>Metazoa</taxon>
        <taxon>Ecdysozoa</taxon>
        <taxon>Arthropoda</taxon>
        <taxon>Chelicerata</taxon>
        <taxon>Arachnida</taxon>
        <taxon>Araneae</taxon>
        <taxon>Araneomorphae</taxon>
        <taxon>Entelegynae</taxon>
        <taxon>Araneoidea</taxon>
        <taxon>Nephilidae</taxon>
        <taxon>Nephila</taxon>
    </lineage>
</organism>
<gene>
    <name evidence="1" type="primary">INTS2</name>
    <name evidence="1" type="ORF">NPIL_278581</name>
</gene>
<dbReference type="Proteomes" id="UP000887013">
    <property type="component" value="Unassembled WGS sequence"/>
</dbReference>
<keyword evidence="2" id="KW-1185">Reference proteome</keyword>
<dbReference type="AlphaFoldDB" id="A0A8X6P7J5"/>
<sequence length="153" mass="16950">MFVIHLQIFAIELASHLCSQYAIAKSLSVAKLCINVCNTLLGVLPSFLQSKLFLPALPALVRMCETFPPLCEDVAFLLCQLGRVCISRICATSSVRPTTADLILPIQETKQKIDIEKLETLIRGLDPDNDLCYAIQKAFMDLCGTLTLDKTLY</sequence>
<protein>
    <submittedName>
        <fullName evidence="1">Integrator complex subunit 2</fullName>
    </submittedName>
</protein>
<dbReference type="GO" id="GO:0032039">
    <property type="term" value="C:integrator complex"/>
    <property type="evidence" value="ECO:0007669"/>
    <property type="project" value="InterPro"/>
</dbReference>
<dbReference type="EMBL" id="BMAW01112866">
    <property type="protein sequence ID" value="GFT54787.1"/>
    <property type="molecule type" value="Genomic_DNA"/>
</dbReference>
<comment type="caution">
    <text evidence="1">The sequence shown here is derived from an EMBL/GenBank/DDBJ whole genome shotgun (WGS) entry which is preliminary data.</text>
</comment>
<dbReference type="PANTHER" id="PTHR28608:SF1">
    <property type="entry name" value="INTEGRATOR COMPLEX SUBUNIT 2"/>
    <property type="match status" value="1"/>
</dbReference>
<dbReference type="Pfam" id="PF14750">
    <property type="entry name" value="INTS2"/>
    <property type="match status" value="1"/>
</dbReference>